<keyword evidence="3" id="KW-1185">Reference proteome</keyword>
<evidence type="ECO:0000256" key="1">
    <source>
        <dbReference type="SAM" id="MobiDB-lite"/>
    </source>
</evidence>
<feature type="region of interest" description="Disordered" evidence="1">
    <location>
        <begin position="1"/>
        <end position="55"/>
    </location>
</feature>
<name>A0A9P0QMS9_9ASCO</name>
<feature type="region of interest" description="Disordered" evidence="1">
    <location>
        <begin position="501"/>
        <end position="523"/>
    </location>
</feature>
<feature type="compositionally biased region" description="Low complexity" evidence="1">
    <location>
        <begin position="190"/>
        <end position="208"/>
    </location>
</feature>
<gene>
    <name evidence="2" type="ORF">CLIB1423_03S06084</name>
</gene>
<dbReference type="EMBL" id="CAKXYY010000003">
    <property type="protein sequence ID" value="CAH2351428.1"/>
    <property type="molecule type" value="Genomic_DNA"/>
</dbReference>
<evidence type="ECO:0000313" key="2">
    <source>
        <dbReference type="EMBL" id="CAH2351428.1"/>
    </source>
</evidence>
<reference evidence="2" key="1">
    <citation type="submission" date="2022-03" db="EMBL/GenBank/DDBJ databases">
        <authorList>
            <person name="Legras J.-L."/>
            <person name="Devillers H."/>
            <person name="Grondin C."/>
        </authorList>
    </citation>
    <scope>NUCLEOTIDE SEQUENCE</scope>
    <source>
        <strain evidence="2">CLIB 1423</strain>
    </source>
</reference>
<proteinExistence type="predicted"/>
<dbReference type="AlphaFoldDB" id="A0A9P0QMS9"/>
<feature type="compositionally biased region" description="Acidic residues" evidence="1">
    <location>
        <begin position="511"/>
        <end position="523"/>
    </location>
</feature>
<evidence type="ECO:0008006" key="4">
    <source>
        <dbReference type="Google" id="ProtNLM"/>
    </source>
</evidence>
<organism evidence="2 3">
    <name type="scientific">[Candida] railenensis</name>
    <dbReference type="NCBI Taxonomy" id="45579"/>
    <lineage>
        <taxon>Eukaryota</taxon>
        <taxon>Fungi</taxon>
        <taxon>Dikarya</taxon>
        <taxon>Ascomycota</taxon>
        <taxon>Saccharomycotina</taxon>
        <taxon>Pichiomycetes</taxon>
        <taxon>Debaryomycetaceae</taxon>
        <taxon>Kurtzmaniella</taxon>
    </lineage>
</organism>
<feature type="region of interest" description="Disordered" evidence="1">
    <location>
        <begin position="181"/>
        <end position="225"/>
    </location>
</feature>
<protein>
    <recommendedName>
        <fullName evidence="4">PH domain-containing protein</fullName>
    </recommendedName>
</protein>
<comment type="caution">
    <text evidence="2">The sequence shown here is derived from an EMBL/GenBank/DDBJ whole genome shotgun (WGS) entry which is preliminary data.</text>
</comment>
<accession>A0A9P0QMS9</accession>
<dbReference type="Proteomes" id="UP000837801">
    <property type="component" value="Unassembled WGS sequence"/>
</dbReference>
<evidence type="ECO:0000313" key="3">
    <source>
        <dbReference type="Proteomes" id="UP000837801"/>
    </source>
</evidence>
<sequence>MKIWFTKKSPDARSAYTKPRTSADVVTPVSTPRRSSFRFSFSSPSSSLSNPSPESKSSRVLQDFFKDVNFSPGPKVKPYAFSQTTQPVRFKLPESGERKCFVCDEDISVSFSNEKSVSLKCGDSVHGECFAVLIRSGDYSKVPLCCGTNCQKALEDGKSAKQMIPVDEEVMRSAMVATAKIDSSRKYQTQKRSSTQSSSDPLRSSRSSMNKRPMSSTGSGLGDVYSRIVRESSPAPTESSHRTITVRVENNKEIPSETLSNRFIKYLVEHNRNFSLSSILNCGKLRLVDTLFGTSVEKEGESPSNFTVAYLFQHSLLIWYKTMNLTIILSLAEAKFKILSKDSILKVESRDQNGIFHELWLASENPSILEKWVIALSDYTFEFPSELMTSTLDKLDEITSDLLSPIATHFQISQKLESISGRDVIHEEYEDEEEMRYTPAQPLSLLPMDEYTLKTATISRSSIYSDVDPLSLTKRMSATMQNFNSSKKSNLKVNQPRLAQSLCEESHPDSDADSDSDSNYDSDEDKIQSYLNLHNKGKSIICESQASFPSPSISVIDTFEEELRIITQVPQPIEPKMVKSELISDSISNVSSNTNSDSEIESEIDSDEEIISKYKRLSQKMPSGWSDLLVRLDSAIVNSI</sequence>
<dbReference type="OrthoDB" id="299997at2759"/>
<feature type="compositionally biased region" description="Low complexity" evidence="1">
    <location>
        <begin position="30"/>
        <end position="55"/>
    </location>
</feature>